<name>A0A0A1PDG1_RHIZD</name>
<dbReference type="AlphaFoldDB" id="A0A0A1PDG1"/>
<organism evidence="2 3">
    <name type="scientific">Rhizopus microsporus</name>
    <dbReference type="NCBI Taxonomy" id="58291"/>
    <lineage>
        <taxon>Eukaryota</taxon>
        <taxon>Fungi</taxon>
        <taxon>Fungi incertae sedis</taxon>
        <taxon>Mucoromycota</taxon>
        <taxon>Mucoromycotina</taxon>
        <taxon>Mucoromycetes</taxon>
        <taxon>Mucorales</taxon>
        <taxon>Mucorineae</taxon>
        <taxon>Rhizopodaceae</taxon>
        <taxon>Rhizopus</taxon>
    </lineage>
</organism>
<dbReference type="OMA" id="MEQAHKQ"/>
<dbReference type="Proteomes" id="UP000242381">
    <property type="component" value="Unassembled WGS sequence"/>
</dbReference>
<gene>
    <name evidence="2" type="ORF">BCV71DRAFT_227115</name>
</gene>
<accession>A0A0A1PDG1</accession>
<feature type="compositionally biased region" description="Basic and acidic residues" evidence="1">
    <location>
        <begin position="22"/>
        <end position="34"/>
    </location>
</feature>
<feature type="compositionally biased region" description="Basic and acidic residues" evidence="1">
    <location>
        <begin position="58"/>
        <end position="95"/>
    </location>
</feature>
<protein>
    <submittedName>
        <fullName evidence="2">Uncharacterized protein</fullName>
    </submittedName>
</protein>
<reference evidence="2 3" key="1">
    <citation type="journal article" date="2016" name="Proc. Natl. Acad. Sci. U.S.A.">
        <title>Lipid metabolic changes in an early divergent fungus govern the establishment of a mutualistic symbiosis with endobacteria.</title>
        <authorList>
            <person name="Lastovetsky O.A."/>
            <person name="Gaspar M.L."/>
            <person name="Mondo S.J."/>
            <person name="LaButti K.M."/>
            <person name="Sandor L."/>
            <person name="Grigoriev I.V."/>
            <person name="Henry S.A."/>
            <person name="Pawlowska T.E."/>
        </authorList>
    </citation>
    <scope>NUCLEOTIDE SEQUENCE [LARGE SCALE GENOMIC DNA]</scope>
    <source>
        <strain evidence="2 3">ATCC 11559</strain>
    </source>
</reference>
<sequence>MTEQHRKPQISHAEAALMSGRPYEKANVGHDKMYDTFGELETAHKEQHKHGVTNTQSRDNRIDQELAAEDKEILERKDESRRQREQHKHSEQQHQ</sequence>
<evidence type="ECO:0000313" key="2">
    <source>
        <dbReference type="EMBL" id="ORE18154.1"/>
    </source>
</evidence>
<evidence type="ECO:0000313" key="3">
    <source>
        <dbReference type="Proteomes" id="UP000242381"/>
    </source>
</evidence>
<proteinExistence type="predicted"/>
<evidence type="ECO:0000256" key="1">
    <source>
        <dbReference type="SAM" id="MobiDB-lite"/>
    </source>
</evidence>
<dbReference type="EMBL" id="KV921337">
    <property type="protein sequence ID" value="ORE18154.1"/>
    <property type="molecule type" value="Genomic_DNA"/>
</dbReference>
<feature type="region of interest" description="Disordered" evidence="1">
    <location>
        <begin position="1"/>
        <end position="95"/>
    </location>
</feature>
<dbReference type="VEuPathDB" id="FungiDB:BCV72DRAFT_7116"/>